<evidence type="ECO:0000259" key="4">
    <source>
        <dbReference type="PROSITE" id="PS51677"/>
    </source>
</evidence>
<reference evidence="5 6" key="1">
    <citation type="journal article" date="2013" name="Genome Announc.">
        <title>Draft Genome Sequence of the Cellulolytic, Mesophilic, Anaerobic Bacterium Clostridium termitidis Strain CT1112 (DSM 5398).</title>
        <authorList>
            <person name="Lal S."/>
            <person name="Ramachandran U."/>
            <person name="Zhang X."/>
            <person name="Munir R."/>
            <person name="Sparling R."/>
            <person name="Levin D.B."/>
        </authorList>
    </citation>
    <scope>NUCLEOTIDE SEQUENCE [LARGE SCALE GENOMIC DNA]</scope>
    <source>
        <strain evidence="5 6">CT1112</strain>
    </source>
</reference>
<dbReference type="eggNOG" id="COG0726">
    <property type="taxonomic scope" value="Bacteria"/>
</dbReference>
<dbReference type="SUPFAM" id="SSF88713">
    <property type="entry name" value="Glycoside hydrolase/deacetylase"/>
    <property type="match status" value="1"/>
</dbReference>
<dbReference type="Gene3D" id="2.60.120.260">
    <property type="entry name" value="Galactose-binding domain-like"/>
    <property type="match status" value="1"/>
</dbReference>
<feature type="chain" id="PRO_5004497212" evidence="3">
    <location>
        <begin position="28"/>
        <end position="339"/>
    </location>
</feature>
<dbReference type="AlphaFoldDB" id="S0FL95"/>
<dbReference type="EMBL" id="AORV01000026">
    <property type="protein sequence ID" value="EMS72667.1"/>
    <property type="molecule type" value="Genomic_DNA"/>
</dbReference>
<accession>S0FL95</accession>
<comment type="caution">
    <text evidence="5">The sequence shown here is derived from an EMBL/GenBank/DDBJ whole genome shotgun (WGS) entry which is preliminary data.</text>
</comment>
<sequence>MKKFLSSATALLFSLFIVFSSGLPAVAASVRYECESMTLGGQYAAKINSPFSGVALYANNDYCQTGNISWDNTQKTISVRGCSNNSSTATVAVRMNGYEMGRVSFSGTTPTVRSFTCTPQTGSYPVQLIVTNDTGSWDVYVDYLEISGSTGGNDGGGSSGNVYLTFDDGPNNSTSATLVNNLKSAGCSKATFFVIGRNIAGNQTGWNAYKNSGFSIQNHSQTHQHMTGWSYQQVYNDLSACNTAIQNGGAPKPTKIRLPYLESNSTIQQACSALGLSIISPTVDTQDWNGASTQSIINACNSLNAGGNPLMHDSYQTTNNAIATIVQNLKNRGFGFAQY</sequence>
<keyword evidence="1" id="KW-0479">Metal-binding</keyword>
<dbReference type="InterPro" id="IPR050248">
    <property type="entry name" value="Polysacc_deacetylase_ArnD"/>
</dbReference>
<dbReference type="Proteomes" id="UP000014155">
    <property type="component" value="Unassembled WGS sequence"/>
</dbReference>
<gene>
    <name evidence="5" type="ORF">CTER_1232</name>
</gene>
<dbReference type="PATRIC" id="fig|1195236.3.peg.1540"/>
<dbReference type="InterPro" id="IPR002509">
    <property type="entry name" value="NODB_dom"/>
</dbReference>
<organism evidence="5 6">
    <name type="scientific">Ruminiclostridium cellobioparum subsp. termitidis CT1112</name>
    <dbReference type="NCBI Taxonomy" id="1195236"/>
    <lineage>
        <taxon>Bacteria</taxon>
        <taxon>Bacillati</taxon>
        <taxon>Bacillota</taxon>
        <taxon>Clostridia</taxon>
        <taxon>Eubacteriales</taxon>
        <taxon>Oscillospiraceae</taxon>
        <taxon>Ruminiclostridium</taxon>
    </lineage>
</organism>
<keyword evidence="5" id="KW-0858">Xylan degradation</keyword>
<dbReference type="GO" id="GO:0016798">
    <property type="term" value="F:hydrolase activity, acting on glycosyl bonds"/>
    <property type="evidence" value="ECO:0007669"/>
    <property type="project" value="UniProtKB-KW"/>
</dbReference>
<feature type="signal peptide" evidence="3">
    <location>
        <begin position="1"/>
        <end position="27"/>
    </location>
</feature>
<dbReference type="eggNOG" id="COG3507">
    <property type="taxonomic scope" value="Bacteria"/>
</dbReference>
<evidence type="ECO:0000256" key="2">
    <source>
        <dbReference type="ARBA" id="ARBA00022801"/>
    </source>
</evidence>
<dbReference type="RefSeq" id="WP_004624928.1">
    <property type="nucleotide sequence ID" value="NZ_AORV01000026.1"/>
</dbReference>
<dbReference type="PROSITE" id="PS51677">
    <property type="entry name" value="NODB"/>
    <property type="match status" value="1"/>
</dbReference>
<dbReference type="PANTHER" id="PTHR10587">
    <property type="entry name" value="GLYCOSYL TRANSFERASE-RELATED"/>
    <property type="match status" value="1"/>
</dbReference>
<dbReference type="PANTHER" id="PTHR10587:SF133">
    <property type="entry name" value="CHITIN DEACETYLASE 1-RELATED"/>
    <property type="match status" value="1"/>
</dbReference>
<keyword evidence="5" id="KW-0624">Polysaccharide degradation</keyword>
<evidence type="ECO:0000256" key="3">
    <source>
        <dbReference type="SAM" id="SignalP"/>
    </source>
</evidence>
<keyword evidence="6" id="KW-1185">Reference proteome</keyword>
<keyword evidence="3" id="KW-0732">Signal</keyword>
<proteinExistence type="predicted"/>
<keyword evidence="5" id="KW-0326">Glycosidase</keyword>
<dbReference type="InterPro" id="IPR011330">
    <property type="entry name" value="Glyco_hydro/deAcase_b/a-brl"/>
</dbReference>
<dbReference type="InterPro" id="IPR008979">
    <property type="entry name" value="Galactose-bd-like_sf"/>
</dbReference>
<keyword evidence="2 5" id="KW-0378">Hydrolase</keyword>
<evidence type="ECO:0000256" key="1">
    <source>
        <dbReference type="ARBA" id="ARBA00022723"/>
    </source>
</evidence>
<dbReference type="GO" id="GO:0016020">
    <property type="term" value="C:membrane"/>
    <property type="evidence" value="ECO:0007669"/>
    <property type="project" value="TreeGrafter"/>
</dbReference>
<dbReference type="Pfam" id="PF01522">
    <property type="entry name" value="Polysacc_deac_1"/>
    <property type="match status" value="1"/>
</dbReference>
<keyword evidence="5" id="KW-0119">Carbohydrate metabolism</keyword>
<dbReference type="STRING" id="1195236.CTER_1232"/>
<dbReference type="SUPFAM" id="SSF49785">
    <property type="entry name" value="Galactose-binding domain-like"/>
    <property type="match status" value="1"/>
</dbReference>
<evidence type="ECO:0000313" key="6">
    <source>
        <dbReference type="Proteomes" id="UP000014155"/>
    </source>
</evidence>
<dbReference type="Gene3D" id="3.20.20.370">
    <property type="entry name" value="Glycoside hydrolase/deacetylase"/>
    <property type="match status" value="1"/>
</dbReference>
<name>S0FL95_RUMCE</name>
<dbReference type="GO" id="GO:0046872">
    <property type="term" value="F:metal ion binding"/>
    <property type="evidence" value="ECO:0007669"/>
    <property type="project" value="UniProtKB-KW"/>
</dbReference>
<dbReference type="GO" id="GO:0016810">
    <property type="term" value="F:hydrolase activity, acting on carbon-nitrogen (but not peptide) bonds"/>
    <property type="evidence" value="ECO:0007669"/>
    <property type="project" value="InterPro"/>
</dbReference>
<feature type="domain" description="NodB homology" evidence="4">
    <location>
        <begin position="160"/>
        <end position="337"/>
    </location>
</feature>
<protein>
    <submittedName>
        <fullName evidence="5">Putative xylanase/chitin deacetylase</fullName>
    </submittedName>
</protein>
<dbReference type="GO" id="GO:0045493">
    <property type="term" value="P:xylan catabolic process"/>
    <property type="evidence" value="ECO:0007669"/>
    <property type="project" value="UniProtKB-KW"/>
</dbReference>
<evidence type="ECO:0000313" key="5">
    <source>
        <dbReference type="EMBL" id="EMS72667.1"/>
    </source>
</evidence>